<dbReference type="EMBL" id="BLIR01000001">
    <property type="protein sequence ID" value="GFE39290.1"/>
    <property type="molecule type" value="Genomic_DNA"/>
</dbReference>
<evidence type="ECO:0000256" key="1">
    <source>
        <dbReference type="SAM" id="MobiDB-lite"/>
    </source>
</evidence>
<evidence type="ECO:0000313" key="3">
    <source>
        <dbReference type="Proteomes" id="UP000431826"/>
    </source>
</evidence>
<organism evidence="2 3">
    <name type="scientific">Streptomyces tubercidicus</name>
    <dbReference type="NCBI Taxonomy" id="47759"/>
    <lineage>
        <taxon>Bacteria</taxon>
        <taxon>Bacillati</taxon>
        <taxon>Actinomycetota</taxon>
        <taxon>Actinomycetes</taxon>
        <taxon>Kitasatosporales</taxon>
        <taxon>Streptomycetaceae</taxon>
        <taxon>Streptomyces</taxon>
    </lineage>
</organism>
<name>A0A640UV49_9ACTN</name>
<dbReference type="AlphaFoldDB" id="A0A640UV49"/>
<gene>
    <name evidence="2" type="ORF">Stube_39630</name>
</gene>
<keyword evidence="3" id="KW-1185">Reference proteome</keyword>
<dbReference type="Proteomes" id="UP000431826">
    <property type="component" value="Unassembled WGS sequence"/>
</dbReference>
<accession>A0A640UV49</accession>
<reference evidence="2 3" key="1">
    <citation type="submission" date="2019-12" db="EMBL/GenBank/DDBJ databases">
        <title>Whole genome shotgun sequence of Streptomyces tubercidicus NBRC 13090.</title>
        <authorList>
            <person name="Ichikawa N."/>
            <person name="Kimura A."/>
            <person name="Kitahashi Y."/>
            <person name="Komaki H."/>
            <person name="Tamura T."/>
        </authorList>
    </citation>
    <scope>NUCLEOTIDE SEQUENCE [LARGE SCALE GENOMIC DNA]</scope>
    <source>
        <strain evidence="2 3">NBRC 13090</strain>
    </source>
</reference>
<comment type="caution">
    <text evidence="2">The sequence shown here is derived from an EMBL/GenBank/DDBJ whole genome shotgun (WGS) entry which is preliminary data.</text>
</comment>
<sequence length="97" mass="10967">MGQLGVVEDDATRAVLAYGDAYPQVDEQAGEPAARGEPYRGDRDEQYERADQQEFVEVVDSQELILPRTGYRGGLSLPYLVTEANNLPLLERWLRLR</sequence>
<proteinExistence type="predicted"/>
<evidence type="ECO:0000313" key="2">
    <source>
        <dbReference type="EMBL" id="GFE39290.1"/>
    </source>
</evidence>
<protein>
    <submittedName>
        <fullName evidence="2">Uncharacterized protein</fullName>
    </submittedName>
</protein>
<feature type="compositionally biased region" description="Basic and acidic residues" evidence="1">
    <location>
        <begin position="37"/>
        <end position="47"/>
    </location>
</feature>
<feature type="region of interest" description="Disordered" evidence="1">
    <location>
        <begin position="24"/>
        <end position="47"/>
    </location>
</feature>